<proteinExistence type="predicted"/>
<organism evidence="2 3">
    <name type="scientific">Pontibacter indicus</name>
    <dbReference type="NCBI Taxonomy" id="1317125"/>
    <lineage>
        <taxon>Bacteria</taxon>
        <taxon>Pseudomonadati</taxon>
        <taxon>Bacteroidota</taxon>
        <taxon>Cytophagia</taxon>
        <taxon>Cytophagales</taxon>
        <taxon>Hymenobacteraceae</taxon>
        <taxon>Pontibacter</taxon>
    </lineage>
</organism>
<dbReference type="PANTHER" id="PTHR21310">
    <property type="entry name" value="AMINOGLYCOSIDE PHOSPHOTRANSFERASE-RELATED-RELATED"/>
    <property type="match status" value="1"/>
</dbReference>
<dbReference type="InterPro" id="IPR011009">
    <property type="entry name" value="Kinase-like_dom_sf"/>
</dbReference>
<dbReference type="RefSeq" id="WP_076666775.1">
    <property type="nucleotide sequence ID" value="NZ_FTPP01000001.1"/>
</dbReference>
<evidence type="ECO:0000313" key="3">
    <source>
        <dbReference type="Proteomes" id="UP000187181"/>
    </source>
</evidence>
<dbReference type="SUPFAM" id="SSF56112">
    <property type="entry name" value="Protein kinase-like (PK-like)"/>
    <property type="match status" value="1"/>
</dbReference>
<dbReference type="GO" id="GO:0016740">
    <property type="term" value="F:transferase activity"/>
    <property type="evidence" value="ECO:0007669"/>
    <property type="project" value="UniProtKB-KW"/>
</dbReference>
<gene>
    <name evidence="2" type="ORF">SAMN05444128_1305</name>
</gene>
<dbReference type="STRING" id="1317125.SAMN05444128_1305"/>
<dbReference type="InterPro" id="IPR051678">
    <property type="entry name" value="AGP_Transferase"/>
</dbReference>
<reference evidence="3" key="1">
    <citation type="submission" date="2017-01" db="EMBL/GenBank/DDBJ databases">
        <authorList>
            <person name="Varghese N."/>
            <person name="Submissions S."/>
        </authorList>
    </citation>
    <scope>NUCLEOTIDE SEQUENCE [LARGE SCALE GENOMIC DNA]</scope>
    <source>
        <strain evidence="3">LP100</strain>
    </source>
</reference>
<name>A0A1R3X1J1_9BACT</name>
<dbReference type="CDD" id="cd05152">
    <property type="entry name" value="MPH2"/>
    <property type="match status" value="1"/>
</dbReference>
<dbReference type="Gene3D" id="3.30.200.20">
    <property type="entry name" value="Phosphorylase Kinase, domain 1"/>
    <property type="match status" value="1"/>
</dbReference>
<dbReference type="AlphaFoldDB" id="A0A1R3X1J1"/>
<sequence>MKEVKNSPLSESELIGLTQRHGLHLQPETFNYNETGLDFQVIHALDNAQQPWILRLPRRPDVLPRANNEHRVLQLLKGKLPADLPDWQIFDPSLIAYPRLPGIPVANIDMEKLCYVWNLDMENLPEAFCQSLGKTIAALHAQDTAAAAKAGLNVLQPEQLRGHLQGQMQRVKTAIGVADPVWDRWQAWLQDDSYWPGYTCLVHGDLQAAHILTDENGKVNGLLDWTEAEVSDPAIDFVALLAAFGEDFMKRVLVAYEQAGGRVWPRMLEHVQQRHGAYGVNIGLFVLESGTDDYLPMAKEALGLSS</sequence>
<dbReference type="EMBL" id="FTPP01000001">
    <property type="protein sequence ID" value="SIT83731.1"/>
    <property type="molecule type" value="Genomic_DNA"/>
</dbReference>
<evidence type="ECO:0000259" key="1">
    <source>
        <dbReference type="Pfam" id="PF01636"/>
    </source>
</evidence>
<accession>A0A1R3X1J1</accession>
<dbReference type="Gene3D" id="3.90.1200.10">
    <property type="match status" value="1"/>
</dbReference>
<dbReference type="Pfam" id="PF01636">
    <property type="entry name" value="APH"/>
    <property type="match status" value="1"/>
</dbReference>
<feature type="domain" description="Aminoglycoside phosphotransferase" evidence="1">
    <location>
        <begin position="34"/>
        <end position="269"/>
    </location>
</feature>
<dbReference type="InterPro" id="IPR002575">
    <property type="entry name" value="Aminoglycoside_PTrfase"/>
</dbReference>
<dbReference type="PANTHER" id="PTHR21310:SF15">
    <property type="entry name" value="AMINOGLYCOSIDE PHOSPHOTRANSFERASE DOMAIN-CONTAINING PROTEIN"/>
    <property type="match status" value="1"/>
</dbReference>
<keyword evidence="2" id="KW-0808">Transferase</keyword>
<protein>
    <submittedName>
        <fullName evidence="2">Macrolide phosphotransferase</fullName>
    </submittedName>
</protein>
<dbReference type="OrthoDB" id="3806873at2"/>
<dbReference type="Proteomes" id="UP000187181">
    <property type="component" value="Unassembled WGS sequence"/>
</dbReference>
<evidence type="ECO:0000313" key="2">
    <source>
        <dbReference type="EMBL" id="SIT83731.1"/>
    </source>
</evidence>
<keyword evidence="3" id="KW-1185">Reference proteome</keyword>